<dbReference type="PANTHER" id="PTHR45339:SF1">
    <property type="entry name" value="HYBRID SIGNAL TRANSDUCTION HISTIDINE KINASE J"/>
    <property type="match status" value="1"/>
</dbReference>
<dbReference type="AlphaFoldDB" id="A0A2S7UU51"/>
<dbReference type="Pfam" id="PF02518">
    <property type="entry name" value="HATPase_c"/>
    <property type="match status" value="1"/>
</dbReference>
<dbReference type="Gene3D" id="6.10.340.10">
    <property type="match status" value="1"/>
</dbReference>
<dbReference type="SUPFAM" id="SSF52172">
    <property type="entry name" value="CheY-like"/>
    <property type="match status" value="1"/>
</dbReference>
<keyword evidence="9" id="KW-0418">Kinase</keyword>
<dbReference type="CDD" id="cd17546">
    <property type="entry name" value="REC_hyHK_CKI1_RcsC-like"/>
    <property type="match status" value="1"/>
</dbReference>
<name>A0A2S7UU51_9GAMM</name>
<evidence type="ECO:0000313" key="22">
    <source>
        <dbReference type="Proteomes" id="UP000239007"/>
    </source>
</evidence>
<dbReference type="InterPro" id="IPR001789">
    <property type="entry name" value="Sig_transdc_resp-reg_receiver"/>
</dbReference>
<evidence type="ECO:0000256" key="11">
    <source>
        <dbReference type="ARBA" id="ARBA00022989"/>
    </source>
</evidence>
<evidence type="ECO:0000256" key="1">
    <source>
        <dbReference type="ARBA" id="ARBA00000085"/>
    </source>
</evidence>
<dbReference type="InterPro" id="IPR008207">
    <property type="entry name" value="Sig_transdc_His_kin_Hpt_dom"/>
</dbReference>
<keyword evidence="4" id="KW-1003">Cell membrane</keyword>
<keyword evidence="8" id="KW-0547">Nucleotide-binding</keyword>
<organism evidence="21 22">
    <name type="scientific">Psychrosphaera saromensis</name>
    <dbReference type="NCBI Taxonomy" id="716813"/>
    <lineage>
        <taxon>Bacteria</taxon>
        <taxon>Pseudomonadati</taxon>
        <taxon>Pseudomonadota</taxon>
        <taxon>Gammaproteobacteria</taxon>
        <taxon>Alteromonadales</taxon>
        <taxon>Pseudoalteromonadaceae</taxon>
        <taxon>Psychrosphaera</taxon>
    </lineage>
</organism>
<dbReference type="EMBL" id="MSCH01000003">
    <property type="protein sequence ID" value="PQJ53259.1"/>
    <property type="molecule type" value="Genomic_DNA"/>
</dbReference>
<dbReference type="PROSITE" id="PS50894">
    <property type="entry name" value="HPT"/>
    <property type="match status" value="1"/>
</dbReference>
<evidence type="ECO:0000313" key="21">
    <source>
        <dbReference type="EMBL" id="PQJ53259.1"/>
    </source>
</evidence>
<dbReference type="SUPFAM" id="SSF158472">
    <property type="entry name" value="HAMP domain-like"/>
    <property type="match status" value="1"/>
</dbReference>
<dbReference type="Gene3D" id="3.40.50.2300">
    <property type="match status" value="1"/>
</dbReference>
<evidence type="ECO:0000256" key="16">
    <source>
        <dbReference type="SAM" id="Phobius"/>
    </source>
</evidence>
<feature type="transmembrane region" description="Helical" evidence="16">
    <location>
        <begin position="6"/>
        <end position="27"/>
    </location>
</feature>
<dbReference type="InterPro" id="IPR011006">
    <property type="entry name" value="CheY-like_superfamily"/>
</dbReference>
<dbReference type="PANTHER" id="PTHR45339">
    <property type="entry name" value="HYBRID SIGNAL TRANSDUCTION HISTIDINE KINASE J"/>
    <property type="match status" value="1"/>
</dbReference>
<evidence type="ECO:0000256" key="15">
    <source>
        <dbReference type="PROSITE-ProRule" id="PRU00169"/>
    </source>
</evidence>
<dbReference type="PROSITE" id="PS50885">
    <property type="entry name" value="HAMP"/>
    <property type="match status" value="1"/>
</dbReference>
<dbReference type="SUPFAM" id="SSF47384">
    <property type="entry name" value="Homodimeric domain of signal transducing histidine kinase"/>
    <property type="match status" value="1"/>
</dbReference>
<keyword evidence="22" id="KW-1185">Reference proteome</keyword>
<accession>A0A2S7UU51</accession>
<dbReference type="OrthoDB" id="9810730at2"/>
<evidence type="ECO:0000259" key="18">
    <source>
        <dbReference type="PROSITE" id="PS50110"/>
    </source>
</evidence>
<dbReference type="InterPro" id="IPR003594">
    <property type="entry name" value="HATPase_dom"/>
</dbReference>
<dbReference type="Pfam" id="PF00672">
    <property type="entry name" value="HAMP"/>
    <property type="match status" value="1"/>
</dbReference>
<dbReference type="FunFam" id="3.30.565.10:FF:000010">
    <property type="entry name" value="Sensor histidine kinase RcsC"/>
    <property type="match status" value="1"/>
</dbReference>
<dbReference type="Pfam" id="PF00512">
    <property type="entry name" value="HisKA"/>
    <property type="match status" value="1"/>
</dbReference>
<feature type="modified residue" description="Phosphohistidine" evidence="14">
    <location>
        <position position="832"/>
    </location>
</feature>
<dbReference type="PROSITE" id="PS50109">
    <property type="entry name" value="HIS_KIN"/>
    <property type="match status" value="1"/>
</dbReference>
<dbReference type="Gene3D" id="1.10.287.130">
    <property type="match status" value="1"/>
</dbReference>
<evidence type="ECO:0000259" key="19">
    <source>
        <dbReference type="PROSITE" id="PS50885"/>
    </source>
</evidence>
<dbReference type="InterPro" id="IPR036641">
    <property type="entry name" value="HPT_dom_sf"/>
</dbReference>
<dbReference type="GO" id="GO:0005524">
    <property type="term" value="F:ATP binding"/>
    <property type="evidence" value="ECO:0007669"/>
    <property type="project" value="UniProtKB-KW"/>
</dbReference>
<proteinExistence type="predicted"/>
<gene>
    <name evidence="21" type="ORF">BTO11_05965</name>
</gene>
<comment type="subcellular location">
    <subcellularLocation>
        <location evidence="2">Cell membrane</location>
        <topology evidence="2">Multi-pass membrane protein</topology>
    </subcellularLocation>
</comment>
<evidence type="ECO:0000256" key="6">
    <source>
        <dbReference type="ARBA" id="ARBA00022679"/>
    </source>
</evidence>
<dbReference type="PRINTS" id="PR00344">
    <property type="entry name" value="BCTRLSENSOR"/>
</dbReference>
<dbReference type="RefSeq" id="WP_105051739.1">
    <property type="nucleotide sequence ID" value="NZ_BMYG01000003.1"/>
</dbReference>
<keyword evidence="7 16" id="KW-0812">Transmembrane</keyword>
<evidence type="ECO:0000256" key="7">
    <source>
        <dbReference type="ARBA" id="ARBA00022692"/>
    </source>
</evidence>
<evidence type="ECO:0000256" key="5">
    <source>
        <dbReference type="ARBA" id="ARBA00022553"/>
    </source>
</evidence>
<keyword evidence="10" id="KW-0067">ATP-binding</keyword>
<dbReference type="InterPro" id="IPR003660">
    <property type="entry name" value="HAMP_dom"/>
</dbReference>
<evidence type="ECO:0000256" key="9">
    <source>
        <dbReference type="ARBA" id="ARBA00022777"/>
    </source>
</evidence>
<evidence type="ECO:0000256" key="12">
    <source>
        <dbReference type="ARBA" id="ARBA00023012"/>
    </source>
</evidence>
<dbReference type="CDD" id="cd00082">
    <property type="entry name" value="HisKA"/>
    <property type="match status" value="1"/>
</dbReference>
<evidence type="ECO:0000256" key="13">
    <source>
        <dbReference type="ARBA" id="ARBA00023136"/>
    </source>
</evidence>
<keyword evidence="6" id="KW-0808">Transferase</keyword>
<dbReference type="InterPro" id="IPR003661">
    <property type="entry name" value="HisK_dim/P_dom"/>
</dbReference>
<keyword evidence="12" id="KW-0902">Two-component regulatory system</keyword>
<protein>
    <recommendedName>
        <fullName evidence="3">histidine kinase</fullName>
        <ecNumber evidence="3">2.7.13.3</ecNumber>
    </recommendedName>
</protein>
<evidence type="ECO:0000259" key="17">
    <source>
        <dbReference type="PROSITE" id="PS50109"/>
    </source>
</evidence>
<dbReference type="Pfam" id="PF00072">
    <property type="entry name" value="Response_reg"/>
    <property type="match status" value="1"/>
</dbReference>
<comment type="caution">
    <text evidence="21">The sequence shown here is derived from an EMBL/GenBank/DDBJ whole genome shotgun (WGS) entry which is preliminary data.</text>
</comment>
<keyword evidence="5 15" id="KW-0597">Phosphoprotein</keyword>
<keyword evidence="11 16" id="KW-1133">Transmembrane helix</keyword>
<dbReference type="GO" id="GO:0000155">
    <property type="term" value="F:phosphorelay sensor kinase activity"/>
    <property type="evidence" value="ECO:0007669"/>
    <property type="project" value="InterPro"/>
</dbReference>
<evidence type="ECO:0000256" key="2">
    <source>
        <dbReference type="ARBA" id="ARBA00004651"/>
    </source>
</evidence>
<dbReference type="SMART" id="SM00387">
    <property type="entry name" value="HATPase_c"/>
    <property type="match status" value="1"/>
</dbReference>
<evidence type="ECO:0000259" key="20">
    <source>
        <dbReference type="PROSITE" id="PS50894"/>
    </source>
</evidence>
<feature type="domain" description="Response regulatory" evidence="18">
    <location>
        <begin position="667"/>
        <end position="781"/>
    </location>
</feature>
<reference evidence="21 22" key="1">
    <citation type="submission" date="2016-12" db="EMBL/GenBank/DDBJ databases">
        <title>Diversity of luminous bacteria.</title>
        <authorList>
            <person name="Yoshizawa S."/>
            <person name="Kogure K."/>
        </authorList>
    </citation>
    <scope>NUCLEOTIDE SEQUENCE [LARGE SCALE GENOMIC DNA]</scope>
    <source>
        <strain evidence="21 22">SA4-48</strain>
    </source>
</reference>
<dbReference type="SUPFAM" id="SSF55874">
    <property type="entry name" value="ATPase domain of HSP90 chaperone/DNA topoisomerase II/histidine kinase"/>
    <property type="match status" value="1"/>
</dbReference>
<keyword evidence="13 16" id="KW-0472">Membrane</keyword>
<feature type="domain" description="HPt" evidence="20">
    <location>
        <begin position="793"/>
        <end position="891"/>
    </location>
</feature>
<feature type="modified residue" description="4-aspartylphosphate" evidence="15">
    <location>
        <position position="716"/>
    </location>
</feature>
<evidence type="ECO:0000256" key="4">
    <source>
        <dbReference type="ARBA" id="ARBA00022475"/>
    </source>
</evidence>
<dbReference type="PROSITE" id="PS50110">
    <property type="entry name" value="RESPONSE_REGULATORY"/>
    <property type="match status" value="1"/>
</dbReference>
<comment type="catalytic activity">
    <reaction evidence="1">
        <text>ATP + protein L-histidine = ADP + protein N-phospho-L-histidine.</text>
        <dbReference type="EC" id="2.7.13.3"/>
    </reaction>
</comment>
<feature type="domain" description="Histidine kinase" evidence="17">
    <location>
        <begin position="405"/>
        <end position="624"/>
    </location>
</feature>
<dbReference type="SUPFAM" id="SSF47226">
    <property type="entry name" value="Histidine-containing phosphotransfer domain, HPT domain"/>
    <property type="match status" value="1"/>
</dbReference>
<evidence type="ECO:0000256" key="3">
    <source>
        <dbReference type="ARBA" id="ARBA00012438"/>
    </source>
</evidence>
<dbReference type="InterPro" id="IPR036097">
    <property type="entry name" value="HisK_dim/P_sf"/>
</dbReference>
<dbReference type="Gene3D" id="1.20.120.160">
    <property type="entry name" value="HPT domain"/>
    <property type="match status" value="1"/>
</dbReference>
<dbReference type="EC" id="2.7.13.3" evidence="3"/>
<feature type="domain" description="HAMP" evidence="19">
    <location>
        <begin position="299"/>
        <end position="351"/>
    </location>
</feature>
<dbReference type="InterPro" id="IPR005467">
    <property type="entry name" value="His_kinase_dom"/>
</dbReference>
<dbReference type="InterPro" id="IPR036890">
    <property type="entry name" value="HATPase_C_sf"/>
</dbReference>
<dbReference type="SMART" id="SM00388">
    <property type="entry name" value="HisKA"/>
    <property type="match status" value="1"/>
</dbReference>
<evidence type="ECO:0000256" key="8">
    <source>
        <dbReference type="ARBA" id="ARBA00022741"/>
    </source>
</evidence>
<sequence>MRLQQKILLLILPLILIPIIVLGVFAYKYSLNAQDKLEEVKLKSDIKYRVNQVNLYINDIKSAVEFLASNKQFSDALSSKTSTDVMNDVNAEFIKFSQVYSGVSQLTLIRHDGKLVTQSLVNEAVSPLINKLPLLNKMQWHLITSSGSANPLIGIQQPIIKLDTRNNSTTLGFVNIVFKPAWEDKLKLVKENGDKFMISDLVGNLLFSYPEGEMGTTIPRDIFRKLRNVTQFNQSATFKLGSNHIFFSGKKMSGQYLFLYGQDKKYVIESKTEITLIASVIFLLTIITSTILVYYSTQHLVISQIKKLADAKKKVAQGKFDIKLTTDSEDEFSELFSAFNVMVRQLVVYREKERDGRLRLEYKVKERTEELQATNKALEKSNIALEKAKVTSEQASELKSAFVANMSHEIRTPLTAILGFTEQVIADSPRGSHQLDLLGRVLISGKHLLALINNVLDVSKIEADKLEVEVTQVDLFELFNDVVSLLSTQASDKHLDFKFNYIYPIPRYIRTDSTRLKQILLNLASNAIKFTKAGAIGIDVKYLAAESKLEVTVTDTGVGMNEEITQSLFQPFMQADVSISRRFGGTGLGLVISKNLAKLLGGDISVTSEVGKGSEFVLKINLAADDNELDLVLINSLMDLAQDQGQVFGFIADKEKESIIGKNVTGRVLVAEDVEDNQYLFKLLLDSLSVEYEIVSNGEEAVEKALSDEFDLILMDMQMPIMGGVEATSLLRQAGIDVPIYALTANVMKEDLQRHLEAGCTGTIAKPIVRKEFIAIIHSALSGVKEVDYTNILEEKLELLKQDYVSQLPEQSQLISTHLTMKDLLGLRAELHKIKGTAGSYGFMVLTNLAEEVENFCVDKKDTDLFWSDVNAHIFTLLQTMRNIIDAESKQ</sequence>
<dbReference type="Gene3D" id="3.30.565.10">
    <property type="entry name" value="Histidine kinase-like ATPase, C-terminal domain"/>
    <property type="match status" value="1"/>
</dbReference>
<evidence type="ECO:0000256" key="14">
    <source>
        <dbReference type="PROSITE-ProRule" id="PRU00110"/>
    </source>
</evidence>
<dbReference type="SMART" id="SM00304">
    <property type="entry name" value="HAMP"/>
    <property type="match status" value="1"/>
</dbReference>
<dbReference type="CDD" id="cd16922">
    <property type="entry name" value="HATPase_EvgS-ArcB-TorS-like"/>
    <property type="match status" value="1"/>
</dbReference>
<dbReference type="InterPro" id="IPR004358">
    <property type="entry name" value="Sig_transdc_His_kin-like_C"/>
</dbReference>
<dbReference type="Pfam" id="PF01627">
    <property type="entry name" value="Hpt"/>
    <property type="match status" value="1"/>
</dbReference>
<dbReference type="GO" id="GO:0005886">
    <property type="term" value="C:plasma membrane"/>
    <property type="evidence" value="ECO:0007669"/>
    <property type="project" value="UniProtKB-SubCell"/>
</dbReference>
<feature type="transmembrane region" description="Helical" evidence="16">
    <location>
        <begin position="274"/>
        <end position="295"/>
    </location>
</feature>
<evidence type="ECO:0000256" key="10">
    <source>
        <dbReference type="ARBA" id="ARBA00022840"/>
    </source>
</evidence>
<dbReference type="Proteomes" id="UP000239007">
    <property type="component" value="Unassembled WGS sequence"/>
</dbReference>
<dbReference type="CDD" id="cd06225">
    <property type="entry name" value="HAMP"/>
    <property type="match status" value="1"/>
</dbReference>
<dbReference type="SMART" id="SM00448">
    <property type="entry name" value="REC"/>
    <property type="match status" value="1"/>
</dbReference>